<evidence type="ECO:0000256" key="2">
    <source>
        <dbReference type="ARBA" id="ARBA00023015"/>
    </source>
</evidence>
<dbReference type="InterPro" id="IPR005119">
    <property type="entry name" value="LysR_subst-bd"/>
</dbReference>
<keyword evidence="2" id="KW-0805">Transcription regulation</keyword>
<dbReference type="InterPro" id="IPR000847">
    <property type="entry name" value="LysR_HTH_N"/>
</dbReference>
<evidence type="ECO:0000313" key="7">
    <source>
        <dbReference type="Proteomes" id="UP000032067"/>
    </source>
</evidence>
<dbReference type="GO" id="GO:0003677">
    <property type="term" value="F:DNA binding"/>
    <property type="evidence" value="ECO:0007669"/>
    <property type="project" value="UniProtKB-KW"/>
</dbReference>
<dbReference type="OrthoDB" id="9785974at2"/>
<organism evidence="6 7">
    <name type="scientific">Variovorax paradoxus</name>
    <dbReference type="NCBI Taxonomy" id="34073"/>
    <lineage>
        <taxon>Bacteria</taxon>
        <taxon>Pseudomonadati</taxon>
        <taxon>Pseudomonadota</taxon>
        <taxon>Betaproteobacteria</taxon>
        <taxon>Burkholderiales</taxon>
        <taxon>Comamonadaceae</taxon>
        <taxon>Variovorax</taxon>
    </lineage>
</organism>
<dbReference type="InterPro" id="IPR036390">
    <property type="entry name" value="WH_DNA-bd_sf"/>
</dbReference>
<dbReference type="EMBL" id="JXQQ01000028">
    <property type="protein sequence ID" value="KIQ32005.1"/>
    <property type="molecule type" value="Genomic_DNA"/>
</dbReference>
<evidence type="ECO:0000256" key="3">
    <source>
        <dbReference type="ARBA" id="ARBA00023125"/>
    </source>
</evidence>
<dbReference type="InterPro" id="IPR050950">
    <property type="entry name" value="HTH-type_LysR_regulators"/>
</dbReference>
<feature type="domain" description="HTH lysR-type" evidence="5">
    <location>
        <begin position="1"/>
        <end position="58"/>
    </location>
</feature>
<dbReference type="Gene3D" id="1.10.10.10">
    <property type="entry name" value="Winged helix-like DNA-binding domain superfamily/Winged helix DNA-binding domain"/>
    <property type="match status" value="1"/>
</dbReference>
<dbReference type="Gene3D" id="3.40.190.290">
    <property type="match status" value="1"/>
</dbReference>
<dbReference type="SUPFAM" id="SSF53850">
    <property type="entry name" value="Periplasmic binding protein-like II"/>
    <property type="match status" value="1"/>
</dbReference>
<dbReference type="GO" id="GO:0003700">
    <property type="term" value="F:DNA-binding transcription factor activity"/>
    <property type="evidence" value="ECO:0007669"/>
    <property type="project" value="InterPro"/>
</dbReference>
<dbReference type="PANTHER" id="PTHR30419">
    <property type="entry name" value="HTH-TYPE TRANSCRIPTIONAL REGULATOR YBHD"/>
    <property type="match status" value="1"/>
</dbReference>
<evidence type="ECO:0000256" key="4">
    <source>
        <dbReference type="ARBA" id="ARBA00023163"/>
    </source>
</evidence>
<comment type="similarity">
    <text evidence="1">Belongs to the LysR transcriptional regulatory family.</text>
</comment>
<evidence type="ECO:0000256" key="1">
    <source>
        <dbReference type="ARBA" id="ARBA00009437"/>
    </source>
</evidence>
<gene>
    <name evidence="6" type="ORF">RT97_13170</name>
</gene>
<dbReference type="Pfam" id="PF00126">
    <property type="entry name" value="HTH_1"/>
    <property type="match status" value="1"/>
</dbReference>
<dbReference type="PANTHER" id="PTHR30419:SF2">
    <property type="entry name" value="LYSR FAMILY TRANSCRIPTIONAL REGULATOR"/>
    <property type="match status" value="1"/>
</dbReference>
<keyword evidence="3" id="KW-0238">DNA-binding</keyword>
<dbReference type="Proteomes" id="UP000032067">
    <property type="component" value="Unassembled WGS sequence"/>
</dbReference>
<dbReference type="InterPro" id="IPR036388">
    <property type="entry name" value="WH-like_DNA-bd_sf"/>
</dbReference>
<comment type="caution">
    <text evidence="6">The sequence shown here is derived from an EMBL/GenBank/DDBJ whole genome shotgun (WGS) entry which is preliminary data.</text>
</comment>
<dbReference type="FunFam" id="1.10.10.10:FF:000001">
    <property type="entry name" value="LysR family transcriptional regulator"/>
    <property type="match status" value="1"/>
</dbReference>
<dbReference type="GO" id="GO:0005829">
    <property type="term" value="C:cytosol"/>
    <property type="evidence" value="ECO:0007669"/>
    <property type="project" value="TreeGrafter"/>
</dbReference>
<evidence type="ECO:0000259" key="5">
    <source>
        <dbReference type="PROSITE" id="PS50931"/>
    </source>
</evidence>
<proteinExistence type="inferred from homology"/>
<evidence type="ECO:0000313" key="6">
    <source>
        <dbReference type="EMBL" id="KIQ32005.1"/>
    </source>
</evidence>
<keyword evidence="4" id="KW-0804">Transcription</keyword>
<reference evidence="6 7" key="1">
    <citation type="submission" date="2014-12" db="EMBL/GenBank/DDBJ databases">
        <title>16Stimator: statistical estimation of ribosomal gene copy numbers from draft genome assemblies.</title>
        <authorList>
            <person name="Perisin M.A."/>
            <person name="Vetter M."/>
            <person name="Gilbert J.A."/>
            <person name="Bergelson J."/>
        </authorList>
    </citation>
    <scope>NUCLEOTIDE SEQUENCE [LARGE SCALE GENOMIC DNA]</scope>
    <source>
        <strain evidence="6 7">MEDvA23</strain>
    </source>
</reference>
<dbReference type="SUPFAM" id="SSF46785">
    <property type="entry name" value="Winged helix' DNA-binding domain"/>
    <property type="match status" value="1"/>
</dbReference>
<accession>A0A0D0MS17</accession>
<name>A0A0D0MS17_VARPD</name>
<dbReference type="Pfam" id="PF03466">
    <property type="entry name" value="LysR_substrate"/>
    <property type="match status" value="1"/>
</dbReference>
<protein>
    <submittedName>
        <fullName evidence="6">LysR family transcriptional regulator</fullName>
    </submittedName>
</protein>
<sequence length="297" mass="32334">MDIASLEILVAAIEEKSLSRAADRVHVVTSAASKRITELERQLGTRLLRRHGRGVEATPAGAMLYQQAKAILRTLAQVQTSLGAYSASGVPKIRLVANSSAVQQFLPSEISSFSRKAPGSRVDLMEAFSYDVPRIVADGEADIGVYHAAHPAAGVVSMPYRTDRVGLVVPVGHPLSRRETLRLEDALDYDFLGYFPRHSVEEFMQLIAPALTRPLRVRAQVSNPEARCELVREGLGLAIVPVGIARNYEARMGLVVLPLEDDWAHRQLWVCVGDRAALSPAAQEFLAHLVSGEGRGT</sequence>
<dbReference type="RefSeq" id="WP_042579217.1">
    <property type="nucleotide sequence ID" value="NZ_JXQQ01000028.1"/>
</dbReference>
<dbReference type="AlphaFoldDB" id="A0A0D0MS17"/>
<dbReference type="PROSITE" id="PS50931">
    <property type="entry name" value="HTH_LYSR"/>
    <property type="match status" value="1"/>
</dbReference>